<dbReference type="EMBL" id="JAFCMP010000235">
    <property type="protein sequence ID" value="KAG5182560.1"/>
    <property type="molecule type" value="Genomic_DNA"/>
</dbReference>
<keyword evidence="5" id="KW-0324">Glycolysis</keyword>
<organism evidence="7 8">
    <name type="scientific">Tribonema minus</name>
    <dbReference type="NCBI Taxonomy" id="303371"/>
    <lineage>
        <taxon>Eukaryota</taxon>
        <taxon>Sar</taxon>
        <taxon>Stramenopiles</taxon>
        <taxon>Ochrophyta</taxon>
        <taxon>PX clade</taxon>
        <taxon>Xanthophyceae</taxon>
        <taxon>Tribonematales</taxon>
        <taxon>Tribonemataceae</taxon>
        <taxon>Tribonema</taxon>
    </lineage>
</organism>
<comment type="catalytic activity">
    <reaction evidence="1">
        <text>beta-D-fructose 1,6-bisphosphate = D-glyceraldehyde 3-phosphate + dihydroxyacetone phosphate</text>
        <dbReference type="Rhea" id="RHEA:14729"/>
        <dbReference type="ChEBI" id="CHEBI:32966"/>
        <dbReference type="ChEBI" id="CHEBI:57642"/>
        <dbReference type="ChEBI" id="CHEBI:59776"/>
        <dbReference type="EC" id="4.1.2.13"/>
    </reaction>
</comment>
<evidence type="ECO:0000256" key="6">
    <source>
        <dbReference type="ARBA" id="ARBA00023239"/>
    </source>
</evidence>
<protein>
    <recommendedName>
        <fullName evidence="4">fructose-bisphosphate aldolase</fullName>
        <ecNumber evidence="4">4.1.2.13</ecNumber>
    </recommendedName>
</protein>
<evidence type="ECO:0000256" key="2">
    <source>
        <dbReference type="ARBA" id="ARBA00004714"/>
    </source>
</evidence>
<evidence type="ECO:0000256" key="5">
    <source>
        <dbReference type="ARBA" id="ARBA00023152"/>
    </source>
</evidence>
<proteinExistence type="inferred from homology"/>
<dbReference type="Gene3D" id="3.20.20.70">
    <property type="entry name" value="Aldolase class I"/>
    <property type="match status" value="1"/>
</dbReference>
<dbReference type="InterPro" id="IPR013785">
    <property type="entry name" value="Aldolase_TIM"/>
</dbReference>
<dbReference type="FunFam" id="3.20.20.70:FF:000140">
    <property type="entry name" value="Fructose-bisphosphate aldolase"/>
    <property type="match status" value="1"/>
</dbReference>
<evidence type="ECO:0000256" key="1">
    <source>
        <dbReference type="ARBA" id="ARBA00000441"/>
    </source>
</evidence>
<keyword evidence="6" id="KW-0456">Lyase</keyword>
<evidence type="ECO:0000256" key="4">
    <source>
        <dbReference type="ARBA" id="ARBA00013068"/>
    </source>
</evidence>
<dbReference type="Pfam" id="PF00274">
    <property type="entry name" value="Glycolytic"/>
    <property type="match status" value="1"/>
</dbReference>
<dbReference type="SUPFAM" id="SSF51569">
    <property type="entry name" value="Aldolase"/>
    <property type="match status" value="1"/>
</dbReference>
<dbReference type="PANTHER" id="PTHR11627">
    <property type="entry name" value="FRUCTOSE-BISPHOSPHATE ALDOLASE"/>
    <property type="match status" value="1"/>
</dbReference>
<comment type="caution">
    <text evidence="7">The sequence shown here is derived from an EMBL/GenBank/DDBJ whole genome shotgun (WGS) entry which is preliminary data.</text>
</comment>
<sequence>MNYAFEKENPFMEELKATAKKISGRGRGILASDESNATTGKRLATIDLANTEDNRRDWRELLYTAPGLGQYISGAIMFEETLFQSGADGKPFVQTLNEANIIPGIKVDTGLQPLPFSDGETATQGLDGMADRMKKYYDQGARFAKWRAVIKVDDVYPTEKAIWENCHGLARYAQIAQENGLVPIVEPEVTLGDGDYSIERTAFISEKVNSQVMRWLNEYNVCLDAILLKPNMILPGLDAEIPPPDVVAKYTVMVMKRTIPPAVPGIHFLSGGMSAEESTLNLQALQEAYPNSPWSLTFSYGRALQSPTLKTWQGKPENKAAAQEMLVKLAKANSEAQQGKYKGPHPFPGDGRILQALRLGGAGK</sequence>
<dbReference type="EC" id="4.1.2.13" evidence="4"/>
<keyword evidence="8" id="KW-1185">Reference proteome</keyword>
<accession>A0A836CDL1</accession>
<comment type="pathway">
    <text evidence="2">Carbohydrate degradation; glycolysis; D-glyceraldehyde 3-phosphate and glycerone phosphate from D-glucose: step 4/4.</text>
</comment>
<dbReference type="AlphaFoldDB" id="A0A836CDL1"/>
<name>A0A836CDL1_9STRA</name>
<dbReference type="UniPathway" id="UPA00109">
    <property type="reaction ID" value="UER00183"/>
</dbReference>
<dbReference type="GO" id="GO:0004332">
    <property type="term" value="F:fructose-bisphosphate aldolase activity"/>
    <property type="evidence" value="ECO:0007669"/>
    <property type="project" value="UniProtKB-EC"/>
</dbReference>
<evidence type="ECO:0000313" key="7">
    <source>
        <dbReference type="EMBL" id="KAG5182560.1"/>
    </source>
</evidence>
<dbReference type="GO" id="GO:0006096">
    <property type="term" value="P:glycolytic process"/>
    <property type="evidence" value="ECO:0007669"/>
    <property type="project" value="UniProtKB-UniPathway"/>
</dbReference>
<dbReference type="InterPro" id="IPR000741">
    <property type="entry name" value="FBA_I"/>
</dbReference>
<comment type="similarity">
    <text evidence="3">Belongs to the class I fructose-bisphosphate aldolase family.</text>
</comment>
<evidence type="ECO:0000313" key="8">
    <source>
        <dbReference type="Proteomes" id="UP000664859"/>
    </source>
</evidence>
<dbReference type="OrthoDB" id="36455at2759"/>
<dbReference type="NCBIfam" id="NF033379">
    <property type="entry name" value="FrucBisAld_I"/>
    <property type="match status" value="1"/>
</dbReference>
<reference evidence="7" key="1">
    <citation type="submission" date="2021-02" db="EMBL/GenBank/DDBJ databases">
        <title>First Annotated Genome of the Yellow-green Alga Tribonema minus.</title>
        <authorList>
            <person name="Mahan K.M."/>
        </authorList>
    </citation>
    <scope>NUCLEOTIDE SEQUENCE</scope>
    <source>
        <strain evidence="7">UTEX B ZZ1240</strain>
    </source>
</reference>
<gene>
    <name evidence="7" type="ORF">JKP88DRAFT_257699</name>
</gene>
<evidence type="ECO:0000256" key="3">
    <source>
        <dbReference type="ARBA" id="ARBA00010387"/>
    </source>
</evidence>
<dbReference type="Proteomes" id="UP000664859">
    <property type="component" value="Unassembled WGS sequence"/>
</dbReference>